<reference evidence="1 2" key="1">
    <citation type="submission" date="2019-06" db="EMBL/GenBank/DDBJ databases">
        <title>Genomic Encyclopedia of Type Strains, Phase IV (KMG-V): Genome sequencing to study the core and pangenomes of soil and plant-associated prokaryotes.</title>
        <authorList>
            <person name="Whitman W."/>
        </authorList>
    </citation>
    <scope>NUCLEOTIDE SEQUENCE [LARGE SCALE GENOMIC DNA]</scope>
    <source>
        <strain evidence="1 2">BR 11880</strain>
    </source>
</reference>
<name>A0A560ELH0_9PROT</name>
<evidence type="ECO:0000313" key="1">
    <source>
        <dbReference type="EMBL" id="TWB10095.1"/>
    </source>
</evidence>
<proteinExistence type="predicted"/>
<comment type="caution">
    <text evidence="1">The sequence shown here is derived from an EMBL/GenBank/DDBJ whole genome shotgun (WGS) entry which is preliminary data.</text>
</comment>
<dbReference type="AlphaFoldDB" id="A0A560ELH0"/>
<sequence>MTGCIISKLETEKHAVNTTIPLTIHDLTDFPLVRLRPAAAVPGYAAAWCGEMHGLLATEKQFVLIYPPAAQQEDHEDRKLRGLWLKQNKEALAALCLGLIIVEPDSNRRIALEAQMAGTARAFGTPQATVESVAEAEALARRLLAGETLPAVG</sequence>
<evidence type="ECO:0000313" key="2">
    <source>
        <dbReference type="Proteomes" id="UP000319859"/>
    </source>
</evidence>
<accession>A0A560ELH0</accession>
<protein>
    <submittedName>
        <fullName evidence="1">Uncharacterized protein</fullName>
    </submittedName>
</protein>
<organism evidence="1 2">
    <name type="scientific">Nitrospirillum amazonense</name>
    <dbReference type="NCBI Taxonomy" id="28077"/>
    <lineage>
        <taxon>Bacteria</taxon>
        <taxon>Pseudomonadati</taxon>
        <taxon>Pseudomonadota</taxon>
        <taxon>Alphaproteobacteria</taxon>
        <taxon>Rhodospirillales</taxon>
        <taxon>Azospirillaceae</taxon>
        <taxon>Nitrospirillum</taxon>
    </lineage>
</organism>
<gene>
    <name evidence="1" type="ORF">FBZ89_13632</name>
</gene>
<dbReference type="EMBL" id="VITN01000036">
    <property type="protein sequence ID" value="TWB10095.1"/>
    <property type="molecule type" value="Genomic_DNA"/>
</dbReference>
<dbReference type="Proteomes" id="UP000319859">
    <property type="component" value="Unassembled WGS sequence"/>
</dbReference>